<dbReference type="SUPFAM" id="SSF47473">
    <property type="entry name" value="EF-hand"/>
    <property type="match status" value="1"/>
</dbReference>
<protein>
    <recommendedName>
        <fullName evidence="1">WD repeat-containing protein on Y chromosome</fullName>
    </recommendedName>
</protein>
<dbReference type="AlphaFoldDB" id="A0A9Q0S6V6"/>
<evidence type="ECO:0000256" key="1">
    <source>
        <dbReference type="ARBA" id="ARBA00014901"/>
    </source>
</evidence>
<dbReference type="InterPro" id="IPR001680">
    <property type="entry name" value="WD40_rpt"/>
</dbReference>
<evidence type="ECO:0000256" key="4">
    <source>
        <dbReference type="PROSITE-ProRule" id="PRU00221"/>
    </source>
</evidence>
<dbReference type="Proteomes" id="UP001151699">
    <property type="component" value="Chromosome A"/>
</dbReference>
<dbReference type="SMART" id="SM00320">
    <property type="entry name" value="WD40"/>
    <property type="match status" value="8"/>
</dbReference>
<sequence>MNKFFLDMSTLFANINDNISPLYQRLDQDDLINLEQIFKSAKEQKFTIDELDEGLKKFGVKFSPDQMKSLFLKINMSRDDHCDWDEFVSHLIYEFQCDDPNNQKESLSLPIVDKPIVRESGHRFLIVRIRLNPVMLPDRTVNYTHGTYVTVSKEGTINFWTQDLELQKTEVSKNPDLIVAKTWILELICMPDVNIICTSSIENDLRFYDVSGNNFLQKVKITNLPSSISAMSYWFGKTTDVDSKIILGDLAGNVTLLEFNPELRGPFRSSSGVSVGTTTWKAFCEGIIPEFRIRTFLSKHKDMVRQVDYCERLNCIVSAAECREIPVGQTPSPGLVLTDLGVQQKETIMRMTRVKSRRFQLFVTKVNDRPSQGVSCFAYDVSTEVFATGGPDCVLRLWLPNLPSKAVAILHGHNFGISYVFFQDSGQRIYSVDNGKVVKVWAQSEEILQTYILVSTTLTDMNPATHYYNDNTRELLFANMKIATIKCCPRLNLKKTDGFTHSQSVSVLLYNSLFKTVVSCGFDSCIIVWDPWTGKRQNLIKSAHTRMFYGEIINVEITAGCFDQRELYLLTGARNGTLKMWNLKDGICMRNLEIESMCEVTAVFWLHQKMSVVSLLAYFRILAVGWNNHVVEFPDTHENDVSAKTDWITCHDDDIFASAVRNPEVIVTASYVGGICFWNLRTGQPYRKCYVTNPSCSVKITQFNKSKEAKIKALKRLKSDTSGGYLENKLSKTVTSMSPSMIERRKTIRSRRISVVQMPSKLQVFRTETVHSMLFLSTRPSLPNVGNLFVAIENGKVQVFSDHLLGGYIKSFNAIHMAGDCVVSMASDKENQFLITGTAMGYIKTWLICNYCVQEADIIHVHMPRLRLCFPFLIKTKFDGRAKRTVRNREKSDPLLVNSYRAHKNMSITGLVYINDCKLLLSSSTDFSVRIWTLSGRYIGTLGSPIHWKKLSATEEPSEDFNFRIPPDVKRIASSTTLQVLKGGHMADPFRKFTAFERDVKSERKTREEEEIKRKDATDIRMNSSHHYGRGYLEPFKGQIPFDFQWTVANIEKAKVSGLESYQPFIPALNYQLDELIPKPKEPEVFKKWMEKR</sequence>
<reference evidence="5" key="1">
    <citation type="submission" date="2022-07" db="EMBL/GenBank/DDBJ databases">
        <authorList>
            <person name="Trinca V."/>
            <person name="Uliana J.V.C."/>
            <person name="Torres T.T."/>
            <person name="Ward R.J."/>
            <person name="Monesi N."/>
        </authorList>
    </citation>
    <scope>NUCLEOTIDE SEQUENCE</scope>
    <source>
        <strain evidence="5">HSMRA1968</strain>
        <tissue evidence="5">Whole embryos</tissue>
    </source>
</reference>
<name>A0A9Q0S6V6_9DIPT</name>
<keyword evidence="3" id="KW-0677">Repeat</keyword>
<dbReference type="InterPro" id="IPR036322">
    <property type="entry name" value="WD40_repeat_dom_sf"/>
</dbReference>
<dbReference type="Gene3D" id="1.10.238.10">
    <property type="entry name" value="EF-hand"/>
    <property type="match status" value="1"/>
</dbReference>
<gene>
    <name evidence="5" type="primary">WDY_1</name>
    <name evidence="5" type="ORF">Bhyg_02677</name>
</gene>
<evidence type="ECO:0000256" key="3">
    <source>
        <dbReference type="ARBA" id="ARBA00022737"/>
    </source>
</evidence>
<proteinExistence type="predicted"/>
<evidence type="ECO:0000313" key="5">
    <source>
        <dbReference type="EMBL" id="KAJ6647454.1"/>
    </source>
</evidence>
<dbReference type="PANTHER" id="PTHR44324">
    <property type="entry name" value="WD40 REPEAT DOMAIN 95"/>
    <property type="match status" value="1"/>
</dbReference>
<feature type="repeat" description="WD" evidence="4">
    <location>
        <begin position="568"/>
        <end position="591"/>
    </location>
</feature>
<dbReference type="InterPro" id="IPR015943">
    <property type="entry name" value="WD40/YVTN_repeat-like_dom_sf"/>
</dbReference>
<dbReference type="SUPFAM" id="SSF50978">
    <property type="entry name" value="WD40 repeat-like"/>
    <property type="match status" value="2"/>
</dbReference>
<dbReference type="InterPro" id="IPR051242">
    <property type="entry name" value="WD-EF-hand_domain"/>
</dbReference>
<keyword evidence="6" id="KW-1185">Reference proteome</keyword>
<dbReference type="PROSITE" id="PS50082">
    <property type="entry name" value="WD_REPEATS_2"/>
    <property type="match status" value="1"/>
</dbReference>
<dbReference type="EMBL" id="WJQU01000001">
    <property type="protein sequence ID" value="KAJ6647454.1"/>
    <property type="molecule type" value="Genomic_DNA"/>
</dbReference>
<keyword evidence="2 4" id="KW-0853">WD repeat</keyword>
<dbReference type="PANTHER" id="PTHR44324:SF6">
    <property type="entry name" value="EF-HAND CALCIUM BINDING DOMAIN 8"/>
    <property type="match status" value="1"/>
</dbReference>
<dbReference type="OrthoDB" id="5980302at2759"/>
<organism evidence="5 6">
    <name type="scientific">Pseudolycoriella hygida</name>
    <dbReference type="NCBI Taxonomy" id="35572"/>
    <lineage>
        <taxon>Eukaryota</taxon>
        <taxon>Metazoa</taxon>
        <taxon>Ecdysozoa</taxon>
        <taxon>Arthropoda</taxon>
        <taxon>Hexapoda</taxon>
        <taxon>Insecta</taxon>
        <taxon>Pterygota</taxon>
        <taxon>Neoptera</taxon>
        <taxon>Endopterygota</taxon>
        <taxon>Diptera</taxon>
        <taxon>Nematocera</taxon>
        <taxon>Sciaroidea</taxon>
        <taxon>Sciaridae</taxon>
        <taxon>Pseudolycoriella</taxon>
    </lineage>
</organism>
<evidence type="ECO:0000313" key="6">
    <source>
        <dbReference type="Proteomes" id="UP001151699"/>
    </source>
</evidence>
<dbReference type="Gene3D" id="2.130.10.10">
    <property type="entry name" value="YVTN repeat-like/Quinoprotein amine dehydrogenase"/>
    <property type="match status" value="2"/>
</dbReference>
<evidence type="ECO:0000256" key="2">
    <source>
        <dbReference type="ARBA" id="ARBA00022574"/>
    </source>
</evidence>
<dbReference type="InterPro" id="IPR011992">
    <property type="entry name" value="EF-hand-dom_pair"/>
</dbReference>
<accession>A0A9Q0S6V6</accession>
<comment type="caution">
    <text evidence="5">The sequence shown here is derived from an EMBL/GenBank/DDBJ whole genome shotgun (WGS) entry which is preliminary data.</text>
</comment>
<dbReference type="Pfam" id="PF00400">
    <property type="entry name" value="WD40"/>
    <property type="match status" value="1"/>
</dbReference>